<reference evidence="4" key="3">
    <citation type="submission" date="2025-09" db="UniProtKB">
        <authorList>
            <consortium name="Ensembl"/>
        </authorList>
    </citation>
    <scope>IDENTIFICATION</scope>
    <source>
        <strain evidence="4">broiler</strain>
    </source>
</reference>
<dbReference type="SUPFAM" id="SSF48403">
    <property type="entry name" value="Ankyrin repeat"/>
    <property type="match status" value="1"/>
</dbReference>
<dbReference type="AlphaFoldDB" id="A0A8V0Y5R6"/>
<sequence>MATSAVTASTGALRPLAVLKAGGKIALYTAWWGGGEGSCGFGARSCGARGCGWALSRGRAARGGGVGMGTVGGVRSPPTHTVLGFRSALRFTSPHARGLFANHCRVSSPPSAGHVAMLRLLLSRGARPWLRNAAGWTPAHCAAEAGRLAALRTLHAVHAPMDAADPFGDTPRRLAQIYGHAECVSFLETAEVESRKYRQTAAMRGMPLDQVDEDWELKKEELERNPPCARRSNAASAQKKVQRKRRKQ</sequence>
<name>A0A8V0Y5R6_CHICK</name>
<keyword evidence="1" id="KW-0677">Repeat</keyword>
<reference evidence="4" key="1">
    <citation type="submission" date="2020-11" db="EMBL/GenBank/DDBJ databases">
        <title>Gallus gallus (Chicken) genome, bGalGal1, GRCg7b, maternal haplotype autosomes + Z &amp; W.</title>
        <authorList>
            <person name="Warren W."/>
            <person name="Formenti G."/>
            <person name="Fedrigo O."/>
            <person name="Haase B."/>
            <person name="Mountcastle J."/>
            <person name="Balacco J."/>
            <person name="Tracey A."/>
            <person name="Schneider V."/>
            <person name="Okimoto R."/>
            <person name="Cheng H."/>
            <person name="Hawken R."/>
            <person name="Howe K."/>
            <person name="Jarvis E.D."/>
        </authorList>
    </citation>
    <scope>NUCLEOTIDE SEQUENCE [LARGE SCALE GENOMIC DNA]</scope>
    <source>
        <strain evidence="4">Broiler</strain>
    </source>
</reference>
<dbReference type="InterPro" id="IPR002110">
    <property type="entry name" value="Ankyrin_rpt"/>
</dbReference>
<dbReference type="InterPro" id="IPR050776">
    <property type="entry name" value="Ank_Repeat/CDKN_Inhibitor"/>
</dbReference>
<evidence type="ECO:0000313" key="5">
    <source>
        <dbReference type="Proteomes" id="UP000000539"/>
    </source>
</evidence>
<organism evidence="4 5">
    <name type="scientific">Gallus gallus</name>
    <name type="common">Chicken</name>
    <dbReference type="NCBI Taxonomy" id="9031"/>
    <lineage>
        <taxon>Eukaryota</taxon>
        <taxon>Metazoa</taxon>
        <taxon>Chordata</taxon>
        <taxon>Craniata</taxon>
        <taxon>Vertebrata</taxon>
        <taxon>Euteleostomi</taxon>
        <taxon>Archelosauria</taxon>
        <taxon>Archosauria</taxon>
        <taxon>Dinosauria</taxon>
        <taxon>Saurischia</taxon>
        <taxon>Theropoda</taxon>
        <taxon>Coelurosauria</taxon>
        <taxon>Aves</taxon>
        <taxon>Neognathae</taxon>
        <taxon>Galloanserae</taxon>
        <taxon>Galliformes</taxon>
        <taxon>Phasianidae</taxon>
        <taxon>Phasianinae</taxon>
        <taxon>Gallus</taxon>
    </lineage>
</organism>
<protein>
    <submittedName>
        <fullName evidence="4">Ankyrin repeat domain 66</fullName>
    </submittedName>
</protein>
<dbReference type="PANTHER" id="PTHR24201">
    <property type="entry name" value="ANK_REP_REGION DOMAIN-CONTAINING PROTEIN"/>
    <property type="match status" value="1"/>
</dbReference>
<keyword evidence="5" id="KW-1185">Reference proteome</keyword>
<dbReference type="Proteomes" id="UP000000539">
    <property type="component" value="Chromosome 3"/>
</dbReference>
<dbReference type="Ensembl" id="ENSGALT00010019841.1">
    <property type="protein sequence ID" value="ENSGALP00010011389.1"/>
    <property type="gene ID" value="ENSGALG00010008299.1"/>
</dbReference>
<reference evidence="4" key="2">
    <citation type="submission" date="2025-08" db="UniProtKB">
        <authorList>
            <consortium name="Ensembl"/>
        </authorList>
    </citation>
    <scope>IDENTIFICATION</scope>
    <source>
        <strain evidence="4">broiler</strain>
    </source>
</reference>
<keyword evidence="2" id="KW-0040">ANK repeat</keyword>
<dbReference type="Gene3D" id="1.25.40.20">
    <property type="entry name" value="Ankyrin repeat-containing domain"/>
    <property type="match status" value="1"/>
</dbReference>
<evidence type="ECO:0000256" key="2">
    <source>
        <dbReference type="ARBA" id="ARBA00023043"/>
    </source>
</evidence>
<dbReference type="InterPro" id="IPR036770">
    <property type="entry name" value="Ankyrin_rpt-contain_sf"/>
</dbReference>
<feature type="region of interest" description="Disordered" evidence="3">
    <location>
        <begin position="217"/>
        <end position="248"/>
    </location>
</feature>
<proteinExistence type="predicted"/>
<accession>A0A8V0Y5R6</accession>
<evidence type="ECO:0000256" key="1">
    <source>
        <dbReference type="ARBA" id="ARBA00022737"/>
    </source>
</evidence>
<dbReference type="Pfam" id="PF12796">
    <property type="entry name" value="Ank_2"/>
    <property type="match status" value="1"/>
</dbReference>
<evidence type="ECO:0000256" key="3">
    <source>
        <dbReference type="SAM" id="MobiDB-lite"/>
    </source>
</evidence>
<dbReference type="PANTHER" id="PTHR24201:SF15">
    <property type="entry name" value="ANKYRIN REPEAT DOMAIN-CONTAINING PROTEIN 66"/>
    <property type="match status" value="1"/>
</dbReference>
<dbReference type="GeneTree" id="ENSGT00610000086772"/>
<evidence type="ECO:0000313" key="4">
    <source>
        <dbReference type="Ensembl" id="ENSGALP00010011389.1"/>
    </source>
</evidence>
<dbReference type="GlyGen" id="A0A8V0Y5R6">
    <property type="glycosylation" value="1 site"/>
</dbReference>